<dbReference type="Pfam" id="PF13581">
    <property type="entry name" value="HATPase_c_2"/>
    <property type="match status" value="1"/>
</dbReference>
<protein>
    <submittedName>
        <fullName evidence="4">ATP-binding protein</fullName>
    </submittedName>
</protein>
<dbReference type="CDD" id="cd16936">
    <property type="entry name" value="HATPase_RsbW-like"/>
    <property type="match status" value="1"/>
</dbReference>
<accession>A0ABT0FR64</accession>
<dbReference type="RefSeq" id="WP_242382194.1">
    <property type="nucleotide sequence ID" value="NZ_JAKRKC020000001.1"/>
</dbReference>
<proteinExistence type="predicted"/>
<dbReference type="Proteomes" id="UP001317259">
    <property type="component" value="Unassembled WGS sequence"/>
</dbReference>
<dbReference type="InterPro" id="IPR050267">
    <property type="entry name" value="Anti-sigma-factor_SerPK"/>
</dbReference>
<keyword evidence="5" id="KW-1185">Reference proteome</keyword>
<keyword evidence="4" id="KW-0547">Nucleotide-binding</keyword>
<keyword evidence="1" id="KW-0808">Transferase</keyword>
<dbReference type="InterPro" id="IPR003594">
    <property type="entry name" value="HATPase_dom"/>
</dbReference>
<evidence type="ECO:0000256" key="2">
    <source>
        <dbReference type="SAM" id="MobiDB-lite"/>
    </source>
</evidence>
<keyword evidence="1" id="KW-0418">Kinase</keyword>
<comment type="caution">
    <text evidence="4">The sequence shown here is derived from an EMBL/GenBank/DDBJ whole genome shotgun (WGS) entry which is preliminary data.</text>
</comment>
<dbReference type="PANTHER" id="PTHR35526:SF3">
    <property type="entry name" value="ANTI-SIGMA-F FACTOR RSBW"/>
    <property type="match status" value="1"/>
</dbReference>
<gene>
    <name evidence="4" type="ORF">MF672_013530</name>
</gene>
<name>A0ABT0FR64_9ACTN</name>
<keyword evidence="4" id="KW-0067">ATP-binding</keyword>
<evidence type="ECO:0000313" key="4">
    <source>
        <dbReference type="EMBL" id="MCK2214806.1"/>
    </source>
</evidence>
<evidence type="ECO:0000259" key="3">
    <source>
        <dbReference type="Pfam" id="PF13581"/>
    </source>
</evidence>
<evidence type="ECO:0000256" key="1">
    <source>
        <dbReference type="ARBA" id="ARBA00022527"/>
    </source>
</evidence>
<keyword evidence="1" id="KW-0723">Serine/threonine-protein kinase</keyword>
<feature type="region of interest" description="Disordered" evidence="2">
    <location>
        <begin position="125"/>
        <end position="147"/>
    </location>
</feature>
<dbReference type="SUPFAM" id="SSF55874">
    <property type="entry name" value="ATPase domain of HSP90 chaperone/DNA topoisomerase II/histidine kinase"/>
    <property type="match status" value="1"/>
</dbReference>
<evidence type="ECO:0000313" key="5">
    <source>
        <dbReference type="Proteomes" id="UP001317259"/>
    </source>
</evidence>
<dbReference type="Gene3D" id="3.30.565.10">
    <property type="entry name" value="Histidine kinase-like ATPase, C-terminal domain"/>
    <property type="match status" value="1"/>
</dbReference>
<dbReference type="PANTHER" id="PTHR35526">
    <property type="entry name" value="ANTI-SIGMA-F FACTOR RSBW-RELATED"/>
    <property type="match status" value="1"/>
</dbReference>
<dbReference type="InterPro" id="IPR036890">
    <property type="entry name" value="HATPase_C_sf"/>
</dbReference>
<dbReference type="EMBL" id="JAKRKC020000001">
    <property type="protein sequence ID" value="MCK2214806.1"/>
    <property type="molecule type" value="Genomic_DNA"/>
</dbReference>
<feature type="domain" description="Histidine kinase/HSP90-like ATPase" evidence="3">
    <location>
        <begin position="15"/>
        <end position="117"/>
    </location>
</feature>
<sequence>MTAEYELRRPGGADLGYVRRLVRAHAEHSGLAPERVEDLVLAANEAATNVLDHGGGHGRIAVREHDGDLVVEITDAGGRLREEHLAAADGSGLWVVRNLCDEVSVARNGAGSSLRLRMAKVREPAGPRPVATGSGAFGGGVARARTS</sequence>
<dbReference type="GO" id="GO:0005524">
    <property type="term" value="F:ATP binding"/>
    <property type="evidence" value="ECO:0007669"/>
    <property type="project" value="UniProtKB-KW"/>
</dbReference>
<reference evidence="4 5" key="1">
    <citation type="submission" date="2022-04" db="EMBL/GenBank/DDBJ databases">
        <title>Genome draft of Actinomadura sp. ATCC 31491.</title>
        <authorList>
            <person name="Shi X."/>
            <person name="Du Y."/>
        </authorList>
    </citation>
    <scope>NUCLEOTIDE SEQUENCE [LARGE SCALE GENOMIC DNA]</scope>
    <source>
        <strain evidence="4 5">ATCC 31491</strain>
    </source>
</reference>
<organism evidence="4 5">
    <name type="scientific">Actinomadura luzonensis</name>
    <dbReference type="NCBI Taxonomy" id="2805427"/>
    <lineage>
        <taxon>Bacteria</taxon>
        <taxon>Bacillati</taxon>
        <taxon>Actinomycetota</taxon>
        <taxon>Actinomycetes</taxon>
        <taxon>Streptosporangiales</taxon>
        <taxon>Thermomonosporaceae</taxon>
        <taxon>Actinomadura</taxon>
    </lineage>
</organism>